<accession>A0A0B6ZP28</accession>
<protein>
    <submittedName>
        <fullName evidence="1">Uncharacterized protein</fullName>
    </submittedName>
</protein>
<dbReference type="AlphaFoldDB" id="A0A0B6ZP28"/>
<reference evidence="1" key="1">
    <citation type="submission" date="2014-12" db="EMBL/GenBank/DDBJ databases">
        <title>Insight into the proteome of Arion vulgaris.</title>
        <authorList>
            <person name="Aradska J."/>
            <person name="Bulat T."/>
            <person name="Smidak R."/>
            <person name="Sarate P."/>
            <person name="Gangsoo J."/>
            <person name="Sialana F."/>
            <person name="Bilban M."/>
            <person name="Lubec G."/>
        </authorList>
    </citation>
    <scope>NUCLEOTIDE SEQUENCE</scope>
    <source>
        <tissue evidence="1">Skin</tissue>
    </source>
</reference>
<organism evidence="1">
    <name type="scientific">Arion vulgaris</name>
    <dbReference type="NCBI Taxonomy" id="1028688"/>
    <lineage>
        <taxon>Eukaryota</taxon>
        <taxon>Metazoa</taxon>
        <taxon>Spiralia</taxon>
        <taxon>Lophotrochozoa</taxon>
        <taxon>Mollusca</taxon>
        <taxon>Gastropoda</taxon>
        <taxon>Heterobranchia</taxon>
        <taxon>Euthyneura</taxon>
        <taxon>Panpulmonata</taxon>
        <taxon>Eupulmonata</taxon>
        <taxon>Stylommatophora</taxon>
        <taxon>Helicina</taxon>
        <taxon>Arionoidea</taxon>
        <taxon>Arionidae</taxon>
        <taxon>Arion</taxon>
    </lineage>
</organism>
<name>A0A0B6ZP28_9EUPU</name>
<sequence length="68" mass="7760">MKCEENIVYLYRIDPVRMVKEILFPYCGNPKQANVVTGVSHKASDVEHNKVKAETNDAGYEKTIRKCS</sequence>
<dbReference type="EMBL" id="HACG01023453">
    <property type="protein sequence ID" value="CEK70318.1"/>
    <property type="molecule type" value="Transcribed_RNA"/>
</dbReference>
<evidence type="ECO:0000313" key="1">
    <source>
        <dbReference type="EMBL" id="CEK70318.1"/>
    </source>
</evidence>
<gene>
    <name evidence="1" type="primary">ORF73646</name>
</gene>
<proteinExistence type="predicted"/>